<dbReference type="AlphaFoldDB" id="A0A9P8YID4"/>
<dbReference type="RefSeq" id="XP_046019101.1">
    <property type="nucleotide sequence ID" value="XM_046152448.1"/>
</dbReference>
<accession>A0A9P8YID4</accession>
<name>A0A9P8YID4_9PEZI</name>
<keyword evidence="2" id="KW-1185">Reference proteome</keyword>
<dbReference type="Proteomes" id="UP000756346">
    <property type="component" value="Unassembled WGS sequence"/>
</dbReference>
<protein>
    <submittedName>
        <fullName evidence="1">Uncharacterized protein</fullName>
    </submittedName>
</protein>
<evidence type="ECO:0000313" key="2">
    <source>
        <dbReference type="Proteomes" id="UP000756346"/>
    </source>
</evidence>
<comment type="caution">
    <text evidence="1">The sequence shown here is derived from an EMBL/GenBank/DDBJ whole genome shotgun (WGS) entry which is preliminary data.</text>
</comment>
<evidence type="ECO:0000313" key="1">
    <source>
        <dbReference type="EMBL" id="KAH7041046.1"/>
    </source>
</evidence>
<reference evidence="1" key="1">
    <citation type="journal article" date="2021" name="Nat. Commun.">
        <title>Genetic determinants of endophytism in the Arabidopsis root mycobiome.</title>
        <authorList>
            <person name="Mesny F."/>
            <person name="Miyauchi S."/>
            <person name="Thiergart T."/>
            <person name="Pickel B."/>
            <person name="Atanasova L."/>
            <person name="Karlsson M."/>
            <person name="Huettel B."/>
            <person name="Barry K.W."/>
            <person name="Haridas S."/>
            <person name="Chen C."/>
            <person name="Bauer D."/>
            <person name="Andreopoulos W."/>
            <person name="Pangilinan J."/>
            <person name="LaButti K."/>
            <person name="Riley R."/>
            <person name="Lipzen A."/>
            <person name="Clum A."/>
            <person name="Drula E."/>
            <person name="Henrissat B."/>
            <person name="Kohler A."/>
            <person name="Grigoriev I.V."/>
            <person name="Martin F.M."/>
            <person name="Hacquard S."/>
        </authorList>
    </citation>
    <scope>NUCLEOTIDE SEQUENCE</scope>
    <source>
        <strain evidence="1">MPI-CAGE-CH-0230</strain>
    </source>
</reference>
<gene>
    <name evidence="1" type="ORF">B0I36DRAFT_312011</name>
</gene>
<organism evidence="1 2">
    <name type="scientific">Microdochium trichocladiopsis</name>
    <dbReference type="NCBI Taxonomy" id="1682393"/>
    <lineage>
        <taxon>Eukaryota</taxon>
        <taxon>Fungi</taxon>
        <taxon>Dikarya</taxon>
        <taxon>Ascomycota</taxon>
        <taxon>Pezizomycotina</taxon>
        <taxon>Sordariomycetes</taxon>
        <taxon>Xylariomycetidae</taxon>
        <taxon>Xylariales</taxon>
        <taxon>Microdochiaceae</taxon>
        <taxon>Microdochium</taxon>
    </lineage>
</organism>
<dbReference type="GeneID" id="70181994"/>
<sequence length="77" mass="9055">MMYGTILLKLPVSPYLRARIFLLLRLRRLTLFFLHLALILACRWSCQRVLRGAACTQWHTSSQWRQIGGRQLLPALF</sequence>
<proteinExistence type="predicted"/>
<dbReference type="EMBL" id="JAGTJQ010000001">
    <property type="protein sequence ID" value="KAH7041046.1"/>
    <property type="molecule type" value="Genomic_DNA"/>
</dbReference>